<feature type="region of interest" description="Disordered" evidence="1">
    <location>
        <begin position="126"/>
        <end position="148"/>
    </location>
</feature>
<organism evidence="4">
    <name type="scientific">Rodentolepis nana</name>
    <name type="common">Dwarf tapeworm</name>
    <name type="synonym">Hymenolepis nana</name>
    <dbReference type="NCBI Taxonomy" id="102285"/>
    <lineage>
        <taxon>Eukaryota</taxon>
        <taxon>Metazoa</taxon>
        <taxon>Spiralia</taxon>
        <taxon>Lophotrochozoa</taxon>
        <taxon>Platyhelminthes</taxon>
        <taxon>Cestoda</taxon>
        <taxon>Eucestoda</taxon>
        <taxon>Cyclophyllidea</taxon>
        <taxon>Hymenolepididae</taxon>
        <taxon>Rodentolepis</taxon>
    </lineage>
</organism>
<evidence type="ECO:0000313" key="3">
    <source>
        <dbReference type="Proteomes" id="UP000278807"/>
    </source>
</evidence>
<dbReference type="Proteomes" id="UP000278807">
    <property type="component" value="Unassembled WGS sequence"/>
</dbReference>
<evidence type="ECO:0000256" key="1">
    <source>
        <dbReference type="SAM" id="MobiDB-lite"/>
    </source>
</evidence>
<evidence type="ECO:0000313" key="2">
    <source>
        <dbReference type="EMBL" id="VDO04505.1"/>
    </source>
</evidence>
<keyword evidence="3" id="KW-1185">Reference proteome</keyword>
<name>A0A0R3TMI5_RODNA</name>
<protein>
    <submittedName>
        <fullName evidence="2 4">Uncharacterized protein</fullName>
    </submittedName>
</protein>
<feature type="compositionally biased region" description="Polar residues" evidence="1">
    <location>
        <begin position="135"/>
        <end position="148"/>
    </location>
</feature>
<dbReference type="WBParaSite" id="HNAJ_0000853001-mRNA-1">
    <property type="protein sequence ID" value="HNAJ_0000853001-mRNA-1"/>
    <property type="gene ID" value="HNAJ_0000853001"/>
</dbReference>
<reference evidence="2 3" key="2">
    <citation type="submission" date="2018-11" db="EMBL/GenBank/DDBJ databases">
        <authorList>
            <consortium name="Pathogen Informatics"/>
        </authorList>
    </citation>
    <scope>NUCLEOTIDE SEQUENCE [LARGE SCALE GENOMIC DNA]</scope>
</reference>
<reference evidence="4" key="1">
    <citation type="submission" date="2017-02" db="UniProtKB">
        <authorList>
            <consortium name="WormBaseParasite"/>
        </authorList>
    </citation>
    <scope>IDENTIFICATION</scope>
</reference>
<dbReference type="EMBL" id="UZAE01012312">
    <property type="protein sequence ID" value="VDO04505.1"/>
    <property type="molecule type" value="Genomic_DNA"/>
</dbReference>
<accession>A0A0R3TMI5</accession>
<dbReference type="AlphaFoldDB" id="A0A0R3TMI5"/>
<sequence>MFSTRTKSDSSTFSNKLIRNTVVPEANSTTELPSPPTIHVHHFHHHSCLHHPEVLCQNPQPTGSLESSNEYQYAVILNPNSPLGRTTQSSLASKQSAFTYARKPAPIVTATIRHPIETSLPLQRRYFHSPEPPQRSHSSSNYNPNGSSFTSQMSSPCFLSWDQQHQHQYQYHHQQNQCLSGHANRNECSFANGINHHNPPPSPCSRVITKESLQQNASPAHVISGSWKVKERGFYSKILLLLSISCSGLEHGPPSIGFYGFWEPHSHRFSHFQVHKEIDGSLVSRP</sequence>
<evidence type="ECO:0000313" key="4">
    <source>
        <dbReference type="WBParaSite" id="HNAJ_0000853001-mRNA-1"/>
    </source>
</evidence>
<gene>
    <name evidence="2" type="ORF">HNAJ_LOCUS8524</name>
</gene>
<proteinExistence type="predicted"/>